<feature type="compositionally biased region" description="Polar residues" evidence="1">
    <location>
        <begin position="1"/>
        <end position="12"/>
    </location>
</feature>
<dbReference type="Gene3D" id="3.80.10.10">
    <property type="entry name" value="Ribonuclease Inhibitor"/>
    <property type="match status" value="1"/>
</dbReference>
<organism evidence="2 3">
    <name type="scientific">Iris pallida</name>
    <name type="common">Sweet iris</name>
    <dbReference type="NCBI Taxonomy" id="29817"/>
    <lineage>
        <taxon>Eukaryota</taxon>
        <taxon>Viridiplantae</taxon>
        <taxon>Streptophyta</taxon>
        <taxon>Embryophyta</taxon>
        <taxon>Tracheophyta</taxon>
        <taxon>Spermatophyta</taxon>
        <taxon>Magnoliopsida</taxon>
        <taxon>Liliopsida</taxon>
        <taxon>Asparagales</taxon>
        <taxon>Iridaceae</taxon>
        <taxon>Iridoideae</taxon>
        <taxon>Irideae</taxon>
        <taxon>Iris</taxon>
    </lineage>
</organism>
<keyword evidence="2" id="KW-0675">Receptor</keyword>
<evidence type="ECO:0000313" key="3">
    <source>
        <dbReference type="Proteomes" id="UP001140949"/>
    </source>
</evidence>
<feature type="compositionally biased region" description="Pro residues" evidence="1">
    <location>
        <begin position="78"/>
        <end position="88"/>
    </location>
</feature>
<name>A0AAX6EJT1_IRIPA</name>
<reference evidence="2" key="2">
    <citation type="submission" date="2023-04" db="EMBL/GenBank/DDBJ databases">
        <authorList>
            <person name="Bruccoleri R.E."/>
            <person name="Oakeley E.J."/>
            <person name="Faust A.-M."/>
            <person name="Dessus-Babus S."/>
            <person name="Altorfer M."/>
            <person name="Burckhardt D."/>
            <person name="Oertli M."/>
            <person name="Naumann U."/>
            <person name="Petersen F."/>
            <person name="Wong J."/>
        </authorList>
    </citation>
    <scope>NUCLEOTIDE SEQUENCE</scope>
    <source>
        <strain evidence="2">GSM-AAB239-AS_SAM_17_03QT</strain>
        <tissue evidence="2">Leaf</tissue>
    </source>
</reference>
<proteinExistence type="predicted"/>
<feature type="region of interest" description="Disordered" evidence="1">
    <location>
        <begin position="1"/>
        <end position="88"/>
    </location>
</feature>
<gene>
    <name evidence="2" type="ORF">M6B38_186900</name>
</gene>
<evidence type="ECO:0000313" key="2">
    <source>
        <dbReference type="EMBL" id="KAJ6804198.1"/>
    </source>
</evidence>
<dbReference type="EMBL" id="JANAVB010036018">
    <property type="protein sequence ID" value="KAJ6804198.1"/>
    <property type="molecule type" value="Genomic_DNA"/>
</dbReference>
<comment type="caution">
    <text evidence="2">The sequence shown here is derived from an EMBL/GenBank/DDBJ whole genome shotgun (WGS) entry which is preliminary data.</text>
</comment>
<sequence>MLPKISSQQTGPRTPPSAPGLRRLQPPSAEGRLPQSPYKASSPPTSPSSLHSISPTTPSPTPSPTPWAASPARNAPSQPEPLSGPIPPSLFNMSSLINIYLTSNNLFGSLPTLVMLPRIEYISVMDN</sequence>
<dbReference type="Proteomes" id="UP001140949">
    <property type="component" value="Unassembled WGS sequence"/>
</dbReference>
<dbReference type="SUPFAM" id="SSF52058">
    <property type="entry name" value="L domain-like"/>
    <property type="match status" value="1"/>
</dbReference>
<protein>
    <submittedName>
        <fullName evidence="2">Receptor-like protein kinase</fullName>
    </submittedName>
</protein>
<accession>A0AAX6EJT1</accession>
<reference evidence="2" key="1">
    <citation type="journal article" date="2023" name="GigaByte">
        <title>Genome assembly of the bearded iris, Iris pallida Lam.</title>
        <authorList>
            <person name="Bruccoleri R.E."/>
            <person name="Oakeley E.J."/>
            <person name="Faust A.M.E."/>
            <person name="Altorfer M."/>
            <person name="Dessus-Babus S."/>
            <person name="Burckhardt D."/>
            <person name="Oertli M."/>
            <person name="Naumann U."/>
            <person name="Petersen F."/>
            <person name="Wong J."/>
        </authorList>
    </citation>
    <scope>NUCLEOTIDE SEQUENCE</scope>
    <source>
        <strain evidence="2">GSM-AAB239-AS_SAM_17_03QT</strain>
    </source>
</reference>
<dbReference type="AlphaFoldDB" id="A0AAX6EJT1"/>
<keyword evidence="3" id="KW-1185">Reference proteome</keyword>
<dbReference type="InterPro" id="IPR032675">
    <property type="entry name" value="LRR_dom_sf"/>
</dbReference>
<keyword evidence="2" id="KW-0808">Transferase</keyword>
<dbReference type="GO" id="GO:0016301">
    <property type="term" value="F:kinase activity"/>
    <property type="evidence" value="ECO:0007669"/>
    <property type="project" value="UniProtKB-KW"/>
</dbReference>
<feature type="compositionally biased region" description="Low complexity" evidence="1">
    <location>
        <begin position="36"/>
        <end position="56"/>
    </location>
</feature>
<keyword evidence="2" id="KW-0418">Kinase</keyword>
<evidence type="ECO:0000256" key="1">
    <source>
        <dbReference type="SAM" id="MobiDB-lite"/>
    </source>
</evidence>